<evidence type="ECO:0000313" key="1">
    <source>
        <dbReference type="EMBL" id="MPC93895.1"/>
    </source>
</evidence>
<reference evidence="1 2" key="1">
    <citation type="submission" date="2019-05" db="EMBL/GenBank/DDBJ databases">
        <title>Another draft genome of Portunus trituberculatus and its Hox gene families provides insights of decapod evolution.</title>
        <authorList>
            <person name="Jeong J.-H."/>
            <person name="Song I."/>
            <person name="Kim S."/>
            <person name="Choi T."/>
            <person name="Kim D."/>
            <person name="Ryu S."/>
            <person name="Kim W."/>
        </authorList>
    </citation>
    <scope>NUCLEOTIDE SEQUENCE [LARGE SCALE GENOMIC DNA]</scope>
    <source>
        <tissue evidence="1">Muscle</tissue>
    </source>
</reference>
<name>A0A5B7JH20_PORTR</name>
<accession>A0A5B7JH20</accession>
<sequence length="59" mass="6751">MKEVMSSLMDKQDRLITENTELRLSLVDCEKISGLKEKVQDGIEDRVENGLGENKLEEL</sequence>
<dbReference type="EMBL" id="VSRR010096496">
    <property type="protein sequence ID" value="MPC93895.1"/>
    <property type="molecule type" value="Genomic_DNA"/>
</dbReference>
<organism evidence="1 2">
    <name type="scientific">Portunus trituberculatus</name>
    <name type="common">Swimming crab</name>
    <name type="synonym">Neptunus trituberculatus</name>
    <dbReference type="NCBI Taxonomy" id="210409"/>
    <lineage>
        <taxon>Eukaryota</taxon>
        <taxon>Metazoa</taxon>
        <taxon>Ecdysozoa</taxon>
        <taxon>Arthropoda</taxon>
        <taxon>Crustacea</taxon>
        <taxon>Multicrustacea</taxon>
        <taxon>Malacostraca</taxon>
        <taxon>Eumalacostraca</taxon>
        <taxon>Eucarida</taxon>
        <taxon>Decapoda</taxon>
        <taxon>Pleocyemata</taxon>
        <taxon>Brachyura</taxon>
        <taxon>Eubrachyura</taxon>
        <taxon>Portunoidea</taxon>
        <taxon>Portunidae</taxon>
        <taxon>Portuninae</taxon>
        <taxon>Portunus</taxon>
    </lineage>
</organism>
<dbReference type="Proteomes" id="UP000324222">
    <property type="component" value="Unassembled WGS sequence"/>
</dbReference>
<dbReference type="AlphaFoldDB" id="A0A5B7JH20"/>
<protein>
    <submittedName>
        <fullName evidence="1">Uncharacterized protein</fullName>
    </submittedName>
</protein>
<gene>
    <name evidence="1" type="ORF">E2C01_089040</name>
</gene>
<keyword evidence="2" id="KW-1185">Reference proteome</keyword>
<evidence type="ECO:0000313" key="2">
    <source>
        <dbReference type="Proteomes" id="UP000324222"/>
    </source>
</evidence>
<comment type="caution">
    <text evidence="1">The sequence shown here is derived from an EMBL/GenBank/DDBJ whole genome shotgun (WGS) entry which is preliminary data.</text>
</comment>
<proteinExistence type="predicted"/>